<dbReference type="PROSITE" id="PS50966">
    <property type="entry name" value="ZF_SWIM"/>
    <property type="match status" value="1"/>
</dbReference>
<keyword evidence="1" id="KW-0862">Zinc</keyword>
<dbReference type="GO" id="GO:0061630">
    <property type="term" value="F:ubiquitin protein ligase activity"/>
    <property type="evidence" value="ECO:0007669"/>
    <property type="project" value="InterPro"/>
</dbReference>
<gene>
    <name evidence="4" type="ORF">WG66_9612</name>
</gene>
<dbReference type="PANTHER" id="PTHR21540:SF0">
    <property type="entry name" value="PHD FAMILY PROTEIN"/>
    <property type="match status" value="1"/>
</dbReference>
<evidence type="ECO:0000256" key="2">
    <source>
        <dbReference type="SAM" id="MobiDB-lite"/>
    </source>
</evidence>
<dbReference type="AlphaFoldDB" id="A0A0W0FN97"/>
<evidence type="ECO:0000259" key="3">
    <source>
        <dbReference type="PROSITE" id="PS50966"/>
    </source>
</evidence>
<dbReference type="InterPro" id="IPR007527">
    <property type="entry name" value="Znf_SWIM"/>
</dbReference>
<proteinExistence type="predicted"/>
<dbReference type="PANTHER" id="PTHR21540">
    <property type="entry name" value="RING FINGER AND SWIM DOMAIN-CONTAINING PROTEIN 2"/>
    <property type="match status" value="1"/>
</dbReference>
<feature type="domain" description="SWIM-type" evidence="3">
    <location>
        <begin position="116"/>
        <end position="148"/>
    </location>
</feature>
<name>A0A0W0FN97_MONRR</name>
<feature type="compositionally biased region" description="Basic and acidic residues" evidence="2">
    <location>
        <begin position="1"/>
        <end position="22"/>
    </location>
</feature>
<accession>A0A0W0FN97</accession>
<evidence type="ECO:0000313" key="5">
    <source>
        <dbReference type="Proteomes" id="UP000054988"/>
    </source>
</evidence>
<dbReference type="EMBL" id="LATX01001815">
    <property type="protein sequence ID" value="KTB37808.1"/>
    <property type="molecule type" value="Genomic_DNA"/>
</dbReference>
<dbReference type="eggNOG" id="ENOG502RZA9">
    <property type="taxonomic scope" value="Eukaryota"/>
</dbReference>
<dbReference type="Proteomes" id="UP000054988">
    <property type="component" value="Unassembled WGS sequence"/>
</dbReference>
<dbReference type="GO" id="GO:0008270">
    <property type="term" value="F:zinc ion binding"/>
    <property type="evidence" value="ECO:0007669"/>
    <property type="project" value="UniProtKB-KW"/>
</dbReference>
<reference evidence="4 5" key="1">
    <citation type="submission" date="2015-12" db="EMBL/GenBank/DDBJ databases">
        <title>Draft genome sequence of Moniliophthora roreri, the causal agent of frosty pod rot of cacao.</title>
        <authorList>
            <person name="Aime M.C."/>
            <person name="Diaz-Valderrama J.R."/>
            <person name="Kijpornyongpan T."/>
            <person name="Phillips-Mora W."/>
        </authorList>
    </citation>
    <scope>NUCLEOTIDE SEQUENCE [LARGE SCALE GENOMIC DNA]</scope>
    <source>
        <strain evidence="4 5">MCA 2952</strain>
    </source>
</reference>
<dbReference type="InterPro" id="IPR039903">
    <property type="entry name" value="Zswim2"/>
</dbReference>
<evidence type="ECO:0000256" key="1">
    <source>
        <dbReference type="PROSITE-ProRule" id="PRU00325"/>
    </source>
</evidence>
<feature type="region of interest" description="Disordered" evidence="2">
    <location>
        <begin position="1"/>
        <end position="44"/>
    </location>
</feature>
<comment type="caution">
    <text evidence="4">The sequence shown here is derived from an EMBL/GenBank/DDBJ whole genome shotgun (WGS) entry which is preliminary data.</text>
</comment>
<evidence type="ECO:0000313" key="4">
    <source>
        <dbReference type="EMBL" id="KTB37808.1"/>
    </source>
</evidence>
<dbReference type="Pfam" id="PF04434">
    <property type="entry name" value="SWIM"/>
    <property type="match status" value="1"/>
</dbReference>
<organism evidence="4 5">
    <name type="scientific">Moniliophthora roreri</name>
    <name type="common">Frosty pod rot fungus</name>
    <name type="synonym">Monilia roreri</name>
    <dbReference type="NCBI Taxonomy" id="221103"/>
    <lineage>
        <taxon>Eukaryota</taxon>
        <taxon>Fungi</taxon>
        <taxon>Dikarya</taxon>
        <taxon>Basidiomycota</taxon>
        <taxon>Agaricomycotina</taxon>
        <taxon>Agaricomycetes</taxon>
        <taxon>Agaricomycetidae</taxon>
        <taxon>Agaricales</taxon>
        <taxon>Marasmiineae</taxon>
        <taxon>Marasmiaceae</taxon>
        <taxon>Moniliophthora</taxon>
    </lineage>
</organism>
<keyword evidence="1" id="KW-0863">Zinc-finger</keyword>
<sequence>MGKRKANDPEAESSFKKAKLEPNRLSSLSPQKGNGKRKASDVVEPEKRLARYRSKCPNAISDRLDRALGQRLFLLNRQREEGELKEVFTITGSTGNVPSFYLIIHFIKLRSSYQVYTVTIDKTPRCDCPDCGKGNHCKHIIFVFLRVLQVNRSSNHWFQKALLSYELEDIFASAPPPPQLRSVAASETAIGAWKGATGQAESSSSKATANADDKRRLPTLEDDCGICYTTLHSANMIDVKEYEGTLEWCKTCYNAVHRECWDANLLYKGGLADSKLECVYCRSPWSDPSHMPAHAGGSRTSEGYMNLAGMPGFESVSPVRDTSTCAAMVIMNVDTDTTIGSMNLSDDEERSRIFYSFLVVASAVNISDYQATPERDF</sequence>
<keyword evidence="1" id="KW-0479">Metal-binding</keyword>
<protein>
    <recommendedName>
        <fullName evidence="3">SWIM-type domain-containing protein</fullName>
    </recommendedName>
</protein>